<protein>
    <submittedName>
        <fullName evidence="1">Uncharacterized protein</fullName>
    </submittedName>
</protein>
<comment type="caution">
    <text evidence="1">The sequence shown here is derived from an EMBL/GenBank/DDBJ whole genome shotgun (WGS) entry which is preliminary data.</text>
</comment>
<accession>A0A645H455</accession>
<dbReference type="AlphaFoldDB" id="A0A645H455"/>
<proteinExistence type="predicted"/>
<dbReference type="EMBL" id="VSSQ01086475">
    <property type="protein sequence ID" value="MPN33797.1"/>
    <property type="molecule type" value="Genomic_DNA"/>
</dbReference>
<reference evidence="1" key="1">
    <citation type="submission" date="2019-08" db="EMBL/GenBank/DDBJ databases">
        <authorList>
            <person name="Kucharzyk K."/>
            <person name="Murdoch R.W."/>
            <person name="Higgins S."/>
            <person name="Loffler F."/>
        </authorList>
    </citation>
    <scope>NUCLEOTIDE SEQUENCE</scope>
</reference>
<gene>
    <name evidence="1" type="ORF">SDC9_181289</name>
</gene>
<organism evidence="1">
    <name type="scientific">bioreactor metagenome</name>
    <dbReference type="NCBI Taxonomy" id="1076179"/>
    <lineage>
        <taxon>unclassified sequences</taxon>
        <taxon>metagenomes</taxon>
        <taxon>ecological metagenomes</taxon>
    </lineage>
</organism>
<sequence length="181" mass="20161">MDQLVNFVIGSGRIGFRRGSQVEGRLDDRVDAFGHADILKRLGGGVRHHQTLRIGQADIFAGQNDQAAQDEARFLAGQQHFCQPVESCVRVTAAHRLNESRDRVVMGVFAVINHSLLLNALFGRRKVHYDRAIRTWFCRQDRNFQGVESLSGVAVGQFSQMTQRVLIGPDSEMTQPAFGIG</sequence>
<name>A0A645H455_9ZZZZ</name>
<evidence type="ECO:0000313" key="1">
    <source>
        <dbReference type="EMBL" id="MPN33797.1"/>
    </source>
</evidence>